<evidence type="ECO:0000256" key="6">
    <source>
        <dbReference type="ARBA" id="ARBA00037828"/>
    </source>
</evidence>
<dbReference type="SUPFAM" id="SSF53649">
    <property type="entry name" value="Alkaline phosphatase-like"/>
    <property type="match status" value="1"/>
</dbReference>
<evidence type="ECO:0000256" key="10">
    <source>
        <dbReference type="ARBA" id="ARBA00048778"/>
    </source>
</evidence>
<dbReference type="InterPro" id="IPR017850">
    <property type="entry name" value="Alkaline_phosphatase_core_sf"/>
</dbReference>
<keyword evidence="15" id="KW-0812">Transmembrane</keyword>
<evidence type="ECO:0000256" key="15">
    <source>
        <dbReference type="SAM" id="Phobius"/>
    </source>
</evidence>
<evidence type="ECO:0000256" key="12">
    <source>
        <dbReference type="ARBA" id="ARBA00049444"/>
    </source>
</evidence>
<accession>F6ZZD9</accession>
<keyword evidence="14" id="KW-0862">Zinc</keyword>
<comment type="subcellular location">
    <subcellularLocation>
        <location evidence="6">Extracellular vesicle membrane</location>
        <topology evidence="6">Lipid-anchor</topology>
        <topology evidence="6">GPI-anchor</topology>
    </subcellularLocation>
</comment>
<evidence type="ECO:0000256" key="2">
    <source>
        <dbReference type="ARBA" id="ARBA00012647"/>
    </source>
</evidence>
<evidence type="ECO:0000256" key="8">
    <source>
        <dbReference type="ARBA" id="ARBA00042603"/>
    </source>
</evidence>
<evidence type="ECO:0000256" key="14">
    <source>
        <dbReference type="PIRSR" id="PIRSR601952-2"/>
    </source>
</evidence>
<dbReference type="GeneTree" id="ENSGT00950000183063"/>
<comment type="catalytic activity">
    <reaction evidence="9">
        <text>diphosphate + H2O = 2 phosphate + H(+)</text>
        <dbReference type="Rhea" id="RHEA:24576"/>
        <dbReference type="ChEBI" id="CHEBI:15377"/>
        <dbReference type="ChEBI" id="CHEBI:15378"/>
        <dbReference type="ChEBI" id="CHEBI:33019"/>
        <dbReference type="ChEBI" id="CHEBI:43474"/>
    </reaction>
    <physiologicalReaction direction="left-to-right" evidence="9">
        <dbReference type="Rhea" id="RHEA:24577"/>
    </physiologicalReaction>
</comment>
<protein>
    <recommendedName>
        <fullName evidence="7">Alkaline phosphatase, tissue-nonspecific isozyme</fullName>
        <ecNumber evidence="2">3.1.3.1</ecNumber>
    </recommendedName>
    <alternativeName>
        <fullName evidence="8">Phosphoamidase</fullName>
    </alternativeName>
</protein>
<comment type="catalytic activity">
    <reaction evidence="12">
        <text>pyridoxal 5'-phosphate + H2O = pyridoxal + phosphate</text>
        <dbReference type="Rhea" id="RHEA:20533"/>
        <dbReference type="ChEBI" id="CHEBI:15377"/>
        <dbReference type="ChEBI" id="CHEBI:17310"/>
        <dbReference type="ChEBI" id="CHEBI:43474"/>
        <dbReference type="ChEBI" id="CHEBI:597326"/>
    </reaction>
    <physiologicalReaction direction="left-to-right" evidence="12">
        <dbReference type="Rhea" id="RHEA:20534"/>
    </physiologicalReaction>
</comment>
<dbReference type="GO" id="GO:0031214">
    <property type="term" value="P:biomineral tissue development"/>
    <property type="evidence" value="ECO:0007669"/>
    <property type="project" value="UniProtKB-KW"/>
</dbReference>
<keyword evidence="17" id="KW-1185">Reference proteome</keyword>
<evidence type="ECO:0000256" key="3">
    <source>
        <dbReference type="ARBA" id="ARBA00022591"/>
    </source>
</evidence>
<evidence type="ECO:0000256" key="9">
    <source>
        <dbReference type="ARBA" id="ARBA00048097"/>
    </source>
</evidence>
<comment type="catalytic activity">
    <reaction evidence="13">
        <text>ADP + H2O = AMP + phosphate + H(+)</text>
        <dbReference type="Rhea" id="RHEA:61436"/>
        <dbReference type="ChEBI" id="CHEBI:15377"/>
        <dbReference type="ChEBI" id="CHEBI:15378"/>
        <dbReference type="ChEBI" id="CHEBI:43474"/>
        <dbReference type="ChEBI" id="CHEBI:456215"/>
        <dbReference type="ChEBI" id="CHEBI:456216"/>
    </reaction>
    <physiologicalReaction direction="left-to-right" evidence="13">
        <dbReference type="Rhea" id="RHEA:61437"/>
    </physiologicalReaction>
</comment>
<comment type="catalytic activity">
    <reaction evidence="4">
        <text>a phosphate monoester + H2O = an alcohol + phosphate</text>
        <dbReference type="Rhea" id="RHEA:15017"/>
        <dbReference type="ChEBI" id="CHEBI:15377"/>
        <dbReference type="ChEBI" id="CHEBI:30879"/>
        <dbReference type="ChEBI" id="CHEBI:43474"/>
        <dbReference type="ChEBI" id="CHEBI:67140"/>
        <dbReference type="EC" id="3.1.3.1"/>
    </reaction>
    <physiologicalReaction direction="left-to-right" evidence="4">
        <dbReference type="Rhea" id="RHEA:15018"/>
    </physiologicalReaction>
</comment>
<dbReference type="GO" id="GO:0046872">
    <property type="term" value="F:metal ion binding"/>
    <property type="evidence" value="ECO:0007669"/>
    <property type="project" value="UniProtKB-KW"/>
</dbReference>
<dbReference type="STRING" id="7719.ENSCINP00000012515"/>
<evidence type="ECO:0000256" key="11">
    <source>
        <dbReference type="ARBA" id="ARBA00048929"/>
    </source>
</evidence>
<dbReference type="Ensembl" id="ENSCINT00000012515.3">
    <property type="protein sequence ID" value="ENSCINP00000012515.3"/>
    <property type="gene ID" value="ENSCING00000020605.1"/>
</dbReference>
<name>F6ZZD9_CIOIN</name>
<evidence type="ECO:0000256" key="1">
    <source>
        <dbReference type="ARBA" id="ARBA00011738"/>
    </source>
</evidence>
<comment type="cofactor">
    <cofactor evidence="14">
        <name>Zn(2+)</name>
        <dbReference type="ChEBI" id="CHEBI:29105"/>
    </cofactor>
    <text evidence="14">Binds 2 Zn(2+) ions.</text>
</comment>
<reference evidence="17" key="1">
    <citation type="journal article" date="2002" name="Science">
        <title>The draft genome of Ciona intestinalis: insights into chordate and vertebrate origins.</title>
        <authorList>
            <person name="Dehal P."/>
            <person name="Satou Y."/>
            <person name="Campbell R.K."/>
            <person name="Chapman J."/>
            <person name="Degnan B."/>
            <person name="De Tomaso A."/>
            <person name="Davidson B."/>
            <person name="Di Gregorio A."/>
            <person name="Gelpke M."/>
            <person name="Goodstein D.M."/>
            <person name="Harafuji N."/>
            <person name="Hastings K.E."/>
            <person name="Ho I."/>
            <person name="Hotta K."/>
            <person name="Huang W."/>
            <person name="Kawashima T."/>
            <person name="Lemaire P."/>
            <person name="Martinez D."/>
            <person name="Meinertzhagen I.A."/>
            <person name="Necula S."/>
            <person name="Nonaka M."/>
            <person name="Putnam N."/>
            <person name="Rash S."/>
            <person name="Saiga H."/>
            <person name="Satake M."/>
            <person name="Terry A."/>
            <person name="Yamada L."/>
            <person name="Wang H.G."/>
            <person name="Awazu S."/>
            <person name="Azumi K."/>
            <person name="Boore J."/>
            <person name="Branno M."/>
            <person name="Chin-Bow S."/>
            <person name="DeSantis R."/>
            <person name="Doyle S."/>
            <person name="Francino P."/>
            <person name="Keys D.N."/>
            <person name="Haga S."/>
            <person name="Hayashi H."/>
            <person name="Hino K."/>
            <person name="Imai K.S."/>
            <person name="Inaba K."/>
            <person name="Kano S."/>
            <person name="Kobayashi K."/>
            <person name="Kobayashi M."/>
            <person name="Lee B.I."/>
            <person name="Makabe K.W."/>
            <person name="Manohar C."/>
            <person name="Matassi G."/>
            <person name="Medina M."/>
            <person name="Mochizuki Y."/>
            <person name="Mount S."/>
            <person name="Morishita T."/>
            <person name="Miura S."/>
            <person name="Nakayama A."/>
            <person name="Nishizaka S."/>
            <person name="Nomoto H."/>
            <person name="Ohta F."/>
            <person name="Oishi K."/>
            <person name="Rigoutsos I."/>
            <person name="Sano M."/>
            <person name="Sasaki A."/>
            <person name="Sasakura Y."/>
            <person name="Shoguchi E."/>
            <person name="Shin-i T."/>
            <person name="Spagnuolo A."/>
            <person name="Stainier D."/>
            <person name="Suzuki M.M."/>
            <person name="Tassy O."/>
            <person name="Takatori N."/>
            <person name="Tokuoka M."/>
            <person name="Yagi K."/>
            <person name="Yoshizaki F."/>
            <person name="Wada S."/>
            <person name="Zhang C."/>
            <person name="Hyatt P.D."/>
            <person name="Larimer F."/>
            <person name="Detter C."/>
            <person name="Doggett N."/>
            <person name="Glavina T."/>
            <person name="Hawkins T."/>
            <person name="Richardson P."/>
            <person name="Lucas S."/>
            <person name="Kohara Y."/>
            <person name="Levine M."/>
            <person name="Satoh N."/>
            <person name="Rokhsar D.S."/>
        </authorList>
    </citation>
    <scope>NUCLEOTIDE SEQUENCE [LARGE SCALE GENOMIC DNA]</scope>
</reference>
<comment type="catalytic activity">
    <reaction evidence="10">
        <text>ATP + H2O = ADP + phosphate + H(+)</text>
        <dbReference type="Rhea" id="RHEA:13065"/>
        <dbReference type="ChEBI" id="CHEBI:15377"/>
        <dbReference type="ChEBI" id="CHEBI:15378"/>
        <dbReference type="ChEBI" id="CHEBI:30616"/>
        <dbReference type="ChEBI" id="CHEBI:43474"/>
        <dbReference type="ChEBI" id="CHEBI:456216"/>
    </reaction>
    <physiologicalReaction direction="left-to-right" evidence="10">
        <dbReference type="Rhea" id="RHEA:13066"/>
    </physiologicalReaction>
</comment>
<dbReference type="PANTHER" id="PTHR11596:SF74">
    <property type="entry name" value="ALKALINE PHOSPHATASE, TISSUE-NONSPECIFIC ISOZYME"/>
    <property type="match status" value="1"/>
</dbReference>
<comment type="subunit">
    <text evidence="1">Homodimer.</text>
</comment>
<sequence>MSVGAYSERGNPIFGLAPSNTNPALAEDGKPYTTLLYANGPGFQGPGTFLGSHVRQNLTNVNTESLAYLQQSSTPIDSETHGGDDVAILARGPMSHLFHGVHEQSYIPHVMRYAACIGDDTSHCSGTRNTYAGEDTPSKYVAADFLGIKLTATDAVVALYVQFVLVICLALVILVLIPIVKKPKQMQSDAIYENSHIHSKSVTNL</sequence>
<keyword evidence="14" id="KW-0479">Metal-binding</keyword>
<comment type="catalytic activity">
    <reaction evidence="5">
        <text>AMP + H2O = adenosine + phosphate</text>
        <dbReference type="Rhea" id="RHEA:29375"/>
        <dbReference type="ChEBI" id="CHEBI:15377"/>
        <dbReference type="ChEBI" id="CHEBI:16335"/>
        <dbReference type="ChEBI" id="CHEBI:43474"/>
        <dbReference type="ChEBI" id="CHEBI:456215"/>
    </reaction>
    <physiologicalReaction direction="left-to-right" evidence="5">
        <dbReference type="Rhea" id="RHEA:29376"/>
    </physiologicalReaction>
</comment>
<evidence type="ECO:0000313" key="16">
    <source>
        <dbReference type="Ensembl" id="ENSCINP00000012515.3"/>
    </source>
</evidence>
<proteinExistence type="predicted"/>
<comment type="catalytic activity">
    <reaction evidence="11">
        <text>phosphoethanolamine + H2O = ethanolamine + phosphate</text>
        <dbReference type="Rhea" id="RHEA:16089"/>
        <dbReference type="ChEBI" id="CHEBI:15377"/>
        <dbReference type="ChEBI" id="CHEBI:43474"/>
        <dbReference type="ChEBI" id="CHEBI:57603"/>
        <dbReference type="ChEBI" id="CHEBI:58190"/>
    </reaction>
    <physiologicalReaction direction="left-to-right" evidence="11">
        <dbReference type="Rhea" id="RHEA:16090"/>
    </physiologicalReaction>
</comment>
<reference evidence="16" key="2">
    <citation type="journal article" date="2008" name="Genome Biol.">
        <title>Improved genome assembly and evidence-based global gene model set for the chordate Ciona intestinalis: new insight into intron and operon populations.</title>
        <authorList>
            <person name="Satou Y."/>
            <person name="Mineta K."/>
            <person name="Ogasawara M."/>
            <person name="Sasakura Y."/>
            <person name="Shoguchi E."/>
            <person name="Ueno K."/>
            <person name="Yamada L."/>
            <person name="Matsumoto J."/>
            <person name="Wasserscheid J."/>
            <person name="Dewar K."/>
            <person name="Wiley G.B."/>
            <person name="Macmil S.L."/>
            <person name="Roe B.A."/>
            <person name="Zeller R.W."/>
            <person name="Hastings K.E."/>
            <person name="Lemaire P."/>
            <person name="Lindquist E."/>
            <person name="Endo T."/>
            <person name="Hotta K."/>
            <person name="Inaba K."/>
        </authorList>
    </citation>
    <scope>NUCLEOTIDE SEQUENCE [LARGE SCALE GENOMIC DNA]</scope>
    <source>
        <strain evidence="16">wild type</strain>
    </source>
</reference>
<keyword evidence="3" id="KW-0091">Biomineralization</keyword>
<dbReference type="AlphaFoldDB" id="F6ZZD9"/>
<dbReference type="Pfam" id="PF00245">
    <property type="entry name" value="Alk_phosphatase"/>
    <property type="match status" value="1"/>
</dbReference>
<evidence type="ECO:0000256" key="7">
    <source>
        <dbReference type="ARBA" id="ARBA00040525"/>
    </source>
</evidence>
<evidence type="ECO:0000256" key="4">
    <source>
        <dbReference type="ARBA" id="ARBA00036105"/>
    </source>
</evidence>
<dbReference type="EMBL" id="EAAA01000391">
    <property type="status" value="NOT_ANNOTATED_CDS"/>
    <property type="molecule type" value="Genomic_DNA"/>
</dbReference>
<feature type="binding site" evidence="14">
    <location>
        <position position="81"/>
    </location>
    <ligand>
        <name>Zn(2+)</name>
        <dbReference type="ChEBI" id="CHEBI:29105"/>
        <label>2</label>
    </ligand>
</feature>
<organism evidence="16 17">
    <name type="scientific">Ciona intestinalis</name>
    <name type="common">Transparent sea squirt</name>
    <name type="synonym">Ascidia intestinalis</name>
    <dbReference type="NCBI Taxonomy" id="7719"/>
    <lineage>
        <taxon>Eukaryota</taxon>
        <taxon>Metazoa</taxon>
        <taxon>Chordata</taxon>
        <taxon>Tunicata</taxon>
        <taxon>Ascidiacea</taxon>
        <taxon>Phlebobranchia</taxon>
        <taxon>Cionidae</taxon>
        <taxon>Ciona</taxon>
    </lineage>
</organism>
<evidence type="ECO:0000313" key="17">
    <source>
        <dbReference type="Proteomes" id="UP000008144"/>
    </source>
</evidence>
<dbReference type="Proteomes" id="UP000008144">
    <property type="component" value="Chromosome 1"/>
</dbReference>
<reference evidence="16" key="3">
    <citation type="submission" date="2025-08" db="UniProtKB">
        <authorList>
            <consortium name="Ensembl"/>
        </authorList>
    </citation>
    <scope>IDENTIFICATION</scope>
</reference>
<reference evidence="16" key="4">
    <citation type="submission" date="2025-09" db="UniProtKB">
        <authorList>
            <consortium name="Ensembl"/>
        </authorList>
    </citation>
    <scope>IDENTIFICATION</scope>
</reference>
<dbReference type="InParanoid" id="F6ZZD9"/>
<dbReference type="EC" id="3.1.3.1" evidence="2"/>
<evidence type="ECO:0000256" key="13">
    <source>
        <dbReference type="ARBA" id="ARBA00049526"/>
    </source>
</evidence>
<dbReference type="GO" id="GO:0004035">
    <property type="term" value="F:alkaline phosphatase activity"/>
    <property type="evidence" value="ECO:0007669"/>
    <property type="project" value="UniProtKB-EC"/>
</dbReference>
<dbReference type="HOGENOM" id="CLU_1337108_0_0_1"/>
<keyword evidence="15" id="KW-0472">Membrane</keyword>
<evidence type="ECO:0000256" key="5">
    <source>
        <dbReference type="ARBA" id="ARBA00036923"/>
    </source>
</evidence>
<dbReference type="InterPro" id="IPR001952">
    <property type="entry name" value="Alkaline_phosphatase"/>
</dbReference>
<dbReference type="PANTHER" id="PTHR11596">
    <property type="entry name" value="ALKALINE PHOSPHATASE"/>
    <property type="match status" value="1"/>
</dbReference>
<feature type="transmembrane region" description="Helical" evidence="15">
    <location>
        <begin position="159"/>
        <end position="180"/>
    </location>
</feature>
<keyword evidence="15" id="KW-1133">Transmembrane helix</keyword>
<dbReference type="Gene3D" id="3.40.720.10">
    <property type="entry name" value="Alkaline Phosphatase, subunit A"/>
    <property type="match status" value="1"/>
</dbReference>